<comment type="caution">
    <text evidence="2">The sequence shown here is derived from an EMBL/GenBank/DDBJ whole genome shotgun (WGS) entry which is preliminary data.</text>
</comment>
<keyword evidence="3" id="KW-1185">Reference proteome</keyword>
<proteinExistence type="predicted"/>
<gene>
    <name evidence="2" type="ORF">MAQA_01562</name>
</gene>
<evidence type="ECO:0000313" key="2">
    <source>
        <dbReference type="EMBL" id="EUJ21399.1"/>
    </source>
</evidence>
<keyword evidence="1" id="KW-0812">Transmembrane</keyword>
<evidence type="ECO:0000313" key="3">
    <source>
        <dbReference type="Proteomes" id="UP000019246"/>
    </source>
</evidence>
<sequence length="87" mass="10246">MGCSFALIFGFSRIKKRLDQNEDDERYVQSRSKFSFYFLIILFATIPFLLFLINFNGHFIIHTKNIALVVFILLIVYSSGLYILKKK</sequence>
<name>W7B2G2_9LIST</name>
<keyword evidence="1" id="KW-1133">Transmembrane helix</keyword>
<accession>W7B2G2</accession>
<evidence type="ECO:0000256" key="1">
    <source>
        <dbReference type="SAM" id="Phobius"/>
    </source>
</evidence>
<feature type="transmembrane region" description="Helical" evidence="1">
    <location>
        <begin position="34"/>
        <end position="53"/>
    </location>
</feature>
<keyword evidence="1" id="KW-0472">Membrane</keyword>
<dbReference type="Proteomes" id="UP000019246">
    <property type="component" value="Unassembled WGS sequence"/>
</dbReference>
<protein>
    <submittedName>
        <fullName evidence="2">Uncharacterized protein</fullName>
    </submittedName>
</protein>
<feature type="transmembrane region" description="Helical" evidence="1">
    <location>
        <begin position="65"/>
        <end position="84"/>
    </location>
</feature>
<dbReference type="AlphaFoldDB" id="W7B2G2"/>
<reference evidence="2 3" key="1">
    <citation type="journal article" date="2014" name="Int. J. Syst. Evol. Microbiol.">
        <title>Listeria floridensis sp. nov., Listeria aquatica sp. nov., Listeria cornellensis sp. nov., Listeria riparia sp. nov. and Listeria grandensis sp. nov., from agricultural and natural environments.</title>
        <authorList>
            <person name="den Bakker H.C."/>
            <person name="Warchocki S."/>
            <person name="Wright E.M."/>
            <person name="Allred A.F."/>
            <person name="Ahlstrom C."/>
            <person name="Manuel C.S."/>
            <person name="Stasiewicz M.J."/>
            <person name="Burrell A."/>
            <person name="Roof S."/>
            <person name="Strawn L."/>
            <person name="Fortes E.D."/>
            <person name="Nightingale K.K."/>
            <person name="Kephart D."/>
            <person name="Wiedmann M."/>
        </authorList>
    </citation>
    <scope>NUCLEOTIDE SEQUENCE [LARGE SCALE GENOMIC DNA]</scope>
    <source>
        <strain evidence="2 3">FSL S10-1188</strain>
    </source>
</reference>
<dbReference type="EMBL" id="AOCG01000002">
    <property type="protein sequence ID" value="EUJ21399.1"/>
    <property type="molecule type" value="Genomic_DNA"/>
</dbReference>
<organism evidence="2 3">
    <name type="scientific">Listeria aquatica FSL S10-1188</name>
    <dbReference type="NCBI Taxonomy" id="1265818"/>
    <lineage>
        <taxon>Bacteria</taxon>
        <taxon>Bacillati</taxon>
        <taxon>Bacillota</taxon>
        <taxon>Bacilli</taxon>
        <taxon>Bacillales</taxon>
        <taxon>Listeriaceae</taxon>
        <taxon>Listeria</taxon>
    </lineage>
</organism>